<sequence length="169" mass="20094">MSTEKMLPKAIICDLDGTCNIYQHYIQSKRKNWKAFYKALGDVVHEFCRDIVMMYKQRGDTIVLVTGRPEEYKPPTEEWLSAHGVEYDLLLMRKTGDSRKDFIVKQELYEQYIKSKYDILFVLEDRAQVVKMWREQGLTCLQVAERQFLRLSRLYDLLGFDHTHLVNFA</sequence>
<reference evidence="2 3" key="1">
    <citation type="journal article" date="2019" name="Front. Microbiol.">
        <title>Genomic Features for Desiccation Tolerance and Sugar Biosynthesis in the Extremophile Gloeocapsopsis sp. UTEX B3054.</title>
        <authorList>
            <person name="Urrejola C."/>
            <person name="Alcorta J."/>
            <person name="Salas L."/>
            <person name="Vasquez M."/>
            <person name="Polz M.F."/>
            <person name="Vicuna R."/>
            <person name="Diez B."/>
        </authorList>
    </citation>
    <scope>NUCLEOTIDE SEQUENCE [LARGE SCALE GENOMIC DNA]</scope>
    <source>
        <strain evidence="2 3">1H9</strain>
    </source>
</reference>
<dbReference type="Pfam" id="PF25109">
    <property type="entry name" value="HAD_PNKP"/>
    <property type="match status" value="1"/>
</dbReference>
<dbReference type="Proteomes" id="UP000441797">
    <property type="component" value="Unassembled WGS sequence"/>
</dbReference>
<dbReference type="Gene3D" id="3.40.50.1000">
    <property type="entry name" value="HAD superfamily/HAD-like"/>
    <property type="match status" value="1"/>
</dbReference>
<dbReference type="RefSeq" id="WP_105219568.1">
    <property type="nucleotide sequence ID" value="NZ_CAWNSU010000040.1"/>
</dbReference>
<dbReference type="OrthoDB" id="484613at2"/>
<dbReference type="EMBL" id="NAPY01000007">
    <property type="protein sequence ID" value="MUL35975.1"/>
    <property type="molecule type" value="Genomic_DNA"/>
</dbReference>
<accession>A0A6N8FUI6</accession>
<feature type="domain" description="Polynucleotide kinase PNKP phosphatase" evidence="1">
    <location>
        <begin position="8"/>
        <end position="148"/>
    </location>
</feature>
<keyword evidence="3" id="KW-1185">Reference proteome</keyword>
<dbReference type="InterPro" id="IPR023214">
    <property type="entry name" value="HAD_sf"/>
</dbReference>
<gene>
    <name evidence="2" type="ORF">BWI75_06315</name>
</gene>
<dbReference type="AlphaFoldDB" id="A0A6N8FUI6"/>
<evidence type="ECO:0000259" key="1">
    <source>
        <dbReference type="Pfam" id="PF25109"/>
    </source>
</evidence>
<proteinExistence type="predicted"/>
<evidence type="ECO:0000313" key="2">
    <source>
        <dbReference type="EMBL" id="MUL35975.1"/>
    </source>
</evidence>
<protein>
    <recommendedName>
        <fullName evidence="1">Polynucleotide kinase PNKP phosphatase domain-containing protein</fullName>
    </recommendedName>
</protein>
<dbReference type="SUPFAM" id="SSF56784">
    <property type="entry name" value="HAD-like"/>
    <property type="match status" value="1"/>
</dbReference>
<evidence type="ECO:0000313" key="3">
    <source>
        <dbReference type="Proteomes" id="UP000441797"/>
    </source>
</evidence>
<dbReference type="InterPro" id="IPR056782">
    <property type="entry name" value="HAD_PNKP"/>
</dbReference>
<dbReference type="InterPro" id="IPR036412">
    <property type="entry name" value="HAD-like_sf"/>
</dbReference>
<name>A0A6N8FUI6_9CHRO</name>
<organism evidence="2 3">
    <name type="scientific">Gloeocapsopsis dulcis AAB1 = 1H9</name>
    <dbReference type="NCBI Taxonomy" id="1433147"/>
    <lineage>
        <taxon>Bacteria</taxon>
        <taxon>Bacillati</taxon>
        <taxon>Cyanobacteriota</taxon>
        <taxon>Cyanophyceae</taxon>
        <taxon>Oscillatoriophycideae</taxon>
        <taxon>Chroococcales</taxon>
        <taxon>Chroococcaceae</taxon>
        <taxon>Gloeocapsopsis</taxon>
        <taxon>Gloeocapsopsis dulcis</taxon>
    </lineage>
</organism>
<comment type="caution">
    <text evidence="2">The sequence shown here is derived from an EMBL/GenBank/DDBJ whole genome shotgun (WGS) entry which is preliminary data.</text>
</comment>